<keyword evidence="2" id="KW-1185">Reference proteome</keyword>
<protein>
    <submittedName>
        <fullName evidence="1">Uncharacterized protein</fullName>
    </submittedName>
</protein>
<dbReference type="OrthoDB" id="300855at2759"/>
<dbReference type="RefSeq" id="XP_012213311.1">
    <property type="nucleotide sequence ID" value="XM_012357921.1"/>
</dbReference>
<accession>A0A067BMM1</accession>
<dbReference type="AlphaFoldDB" id="A0A067BMM1"/>
<dbReference type="PANTHER" id="PTHR13715">
    <property type="entry name" value="RYANODINE RECEPTOR AND IP3 RECEPTOR"/>
    <property type="match status" value="1"/>
</dbReference>
<dbReference type="PANTHER" id="PTHR13715:SF99">
    <property type="entry name" value="INOSITOL 1,4,5-TRISPHOSPHATE RECEPTOR-LIKE PROTEIN A"/>
    <property type="match status" value="1"/>
</dbReference>
<dbReference type="KEGG" id="spar:SPRG_18481"/>
<dbReference type="VEuPathDB" id="FungiDB:SPRG_18481"/>
<name>A0A067BMM1_SAPPC</name>
<dbReference type="Proteomes" id="UP000030745">
    <property type="component" value="Unassembled WGS sequence"/>
</dbReference>
<reference evidence="1 2" key="1">
    <citation type="journal article" date="2013" name="PLoS Genet.">
        <title>Distinctive expansion of potential virulence genes in the genome of the oomycete fish pathogen Saprolegnia parasitica.</title>
        <authorList>
            <person name="Jiang R.H."/>
            <person name="de Bruijn I."/>
            <person name="Haas B.J."/>
            <person name="Belmonte R."/>
            <person name="Lobach L."/>
            <person name="Christie J."/>
            <person name="van den Ackerveken G."/>
            <person name="Bottin A."/>
            <person name="Bulone V."/>
            <person name="Diaz-Moreno S.M."/>
            <person name="Dumas B."/>
            <person name="Fan L."/>
            <person name="Gaulin E."/>
            <person name="Govers F."/>
            <person name="Grenville-Briggs L.J."/>
            <person name="Horner N.R."/>
            <person name="Levin J.Z."/>
            <person name="Mammella M."/>
            <person name="Meijer H.J."/>
            <person name="Morris P."/>
            <person name="Nusbaum C."/>
            <person name="Oome S."/>
            <person name="Phillips A.J."/>
            <person name="van Rooyen D."/>
            <person name="Rzeszutek E."/>
            <person name="Saraiva M."/>
            <person name="Secombes C.J."/>
            <person name="Seidl M.F."/>
            <person name="Snel B."/>
            <person name="Stassen J.H."/>
            <person name="Sykes S."/>
            <person name="Tripathy S."/>
            <person name="van den Berg H."/>
            <person name="Vega-Arreguin J.C."/>
            <person name="Wawra S."/>
            <person name="Young S.K."/>
            <person name="Zeng Q."/>
            <person name="Dieguez-Uribeondo J."/>
            <person name="Russ C."/>
            <person name="Tyler B.M."/>
            <person name="van West P."/>
        </authorList>
    </citation>
    <scope>NUCLEOTIDE SEQUENCE [LARGE SCALE GENOMIC DNA]</scope>
    <source>
        <strain evidence="1 2">CBS 223.65</strain>
    </source>
</reference>
<organism evidence="1 2">
    <name type="scientific">Saprolegnia parasitica (strain CBS 223.65)</name>
    <dbReference type="NCBI Taxonomy" id="695850"/>
    <lineage>
        <taxon>Eukaryota</taxon>
        <taxon>Sar</taxon>
        <taxon>Stramenopiles</taxon>
        <taxon>Oomycota</taxon>
        <taxon>Saprolegniomycetes</taxon>
        <taxon>Saprolegniales</taxon>
        <taxon>Saprolegniaceae</taxon>
        <taxon>Saprolegnia</taxon>
    </lineage>
</organism>
<dbReference type="GO" id="GO:0006816">
    <property type="term" value="P:calcium ion transport"/>
    <property type="evidence" value="ECO:0007669"/>
    <property type="project" value="InterPro"/>
</dbReference>
<evidence type="ECO:0000313" key="1">
    <source>
        <dbReference type="EMBL" id="KDO15982.1"/>
    </source>
</evidence>
<evidence type="ECO:0000313" key="2">
    <source>
        <dbReference type="Proteomes" id="UP000030745"/>
    </source>
</evidence>
<gene>
    <name evidence="1" type="ORF">SPRG_18481</name>
</gene>
<dbReference type="EMBL" id="KK584424">
    <property type="protein sequence ID" value="KDO15982.1"/>
    <property type="molecule type" value="Genomic_DNA"/>
</dbReference>
<dbReference type="STRING" id="695850.A0A067BMM1"/>
<proteinExistence type="predicted"/>
<sequence length="129" mass="14993">MGIIIDAFGALREAAEEKDRTAMNSCLVCNTSKDDIEYAGIRLGLRDNFARHTNEEHNLWHYFFFIMYLKGKPTTDMNGTESFVYQKVQAKEMSWIPKNRDVANDSDIEQLKDQVRELTELIEAKLRDL</sequence>
<dbReference type="InterPro" id="IPR015925">
    <property type="entry name" value="Ryanodine_IP3_receptor"/>
</dbReference>
<dbReference type="GeneID" id="24140006"/>